<comment type="caution">
    <text evidence="2">The sequence shown here is derived from an EMBL/GenBank/DDBJ whole genome shotgun (WGS) entry which is preliminary data.</text>
</comment>
<dbReference type="EMBL" id="MSFU01000006">
    <property type="protein sequence ID" value="PWY78848.1"/>
    <property type="molecule type" value="Genomic_DNA"/>
</dbReference>
<keyword evidence="3" id="KW-1185">Reference proteome</keyword>
<evidence type="ECO:0000313" key="2">
    <source>
        <dbReference type="EMBL" id="PWY78848.1"/>
    </source>
</evidence>
<dbReference type="RefSeq" id="XP_025390640.1">
    <property type="nucleotide sequence ID" value="XM_025526763.1"/>
</dbReference>
<protein>
    <submittedName>
        <fullName evidence="2">Uncharacterized protein</fullName>
    </submittedName>
</protein>
<keyword evidence="1" id="KW-1133">Transmembrane helix</keyword>
<keyword evidence="1" id="KW-0472">Membrane</keyword>
<evidence type="ECO:0000256" key="1">
    <source>
        <dbReference type="SAM" id="Phobius"/>
    </source>
</evidence>
<accession>A0A317W111</accession>
<sequence>MGVVSVCTMHVQMHEWKQGWMGRGLAVLWDLERKLLWGGEISLLGCVCMYVCMYVSGTR</sequence>
<dbReference type="Proteomes" id="UP000246171">
    <property type="component" value="Unassembled WGS sequence"/>
</dbReference>
<name>A0A317W111_ASPEC</name>
<evidence type="ECO:0000313" key="3">
    <source>
        <dbReference type="Proteomes" id="UP000246171"/>
    </source>
</evidence>
<organism evidence="2 3">
    <name type="scientific">Aspergillus eucalypticola (strain CBS 122712 / IBT 29274)</name>
    <dbReference type="NCBI Taxonomy" id="1448314"/>
    <lineage>
        <taxon>Eukaryota</taxon>
        <taxon>Fungi</taxon>
        <taxon>Dikarya</taxon>
        <taxon>Ascomycota</taxon>
        <taxon>Pezizomycotina</taxon>
        <taxon>Eurotiomycetes</taxon>
        <taxon>Eurotiomycetidae</taxon>
        <taxon>Eurotiales</taxon>
        <taxon>Aspergillaceae</taxon>
        <taxon>Aspergillus</taxon>
        <taxon>Aspergillus subgen. Circumdati</taxon>
    </lineage>
</organism>
<reference evidence="2" key="1">
    <citation type="submission" date="2016-12" db="EMBL/GenBank/DDBJ databases">
        <title>The genomes of Aspergillus section Nigri reveals drivers in fungal speciation.</title>
        <authorList>
            <consortium name="DOE Joint Genome Institute"/>
            <person name="Vesth T.C."/>
            <person name="Nybo J."/>
            <person name="Theobald S."/>
            <person name="Brandl J."/>
            <person name="Frisvad J.C."/>
            <person name="Nielsen K.F."/>
            <person name="Lyhne E.K."/>
            <person name="Kogle M.E."/>
            <person name="Kuo A."/>
            <person name="Riley R."/>
            <person name="Clum A."/>
            <person name="Nolan M."/>
            <person name="Lipzen A."/>
            <person name="Salamov A."/>
            <person name="Henrissat B."/>
            <person name="Wiebenga A."/>
            <person name="De vries R.P."/>
            <person name="Grigoriev I.V."/>
            <person name="Mortensen U.H."/>
            <person name="Andersen M.R."/>
            <person name="Baker S.E."/>
        </authorList>
    </citation>
    <scope>NUCLEOTIDE SEQUENCE</scope>
    <source>
        <strain evidence="2">CBS 122712</strain>
    </source>
</reference>
<proteinExistence type="predicted"/>
<feature type="transmembrane region" description="Helical" evidence="1">
    <location>
        <begin position="35"/>
        <end position="55"/>
    </location>
</feature>
<gene>
    <name evidence="2" type="ORF">BO83DRAFT_215620</name>
</gene>
<dbReference type="AlphaFoldDB" id="A0A317W111"/>
<dbReference type="GeneID" id="37048725"/>
<dbReference type="VEuPathDB" id="FungiDB:BO83DRAFT_215620"/>
<keyword evidence="1" id="KW-0812">Transmembrane</keyword>